<proteinExistence type="predicted"/>
<name>A0A451A013_9GAMM</name>
<reference evidence="2" key="1">
    <citation type="submission" date="2019-02" db="EMBL/GenBank/DDBJ databases">
        <authorList>
            <person name="Gruber-Vodicka R. H."/>
            <person name="Seah K. B. B."/>
        </authorList>
    </citation>
    <scope>NUCLEOTIDE SEQUENCE</scope>
    <source>
        <strain evidence="1">BECK_BY1</strain>
        <strain evidence="3">BECK_BY2</strain>
        <strain evidence="2">BECK_BY3</strain>
    </source>
</reference>
<dbReference type="EMBL" id="CAADFV010000170">
    <property type="protein sequence ID" value="VFK67944.1"/>
    <property type="molecule type" value="Genomic_DNA"/>
</dbReference>
<sequence>MTIPRKENTVFRFSLIVGMALVGLSLLPPSNMGFAGEQPACMITKHDGGVSLAIGGSHARPLMNFMTLRDGDQLSLARGEEVKLVCFGTPGGVGRMETWFGPVTLVVNRNRTHSDGKQAVEIQTLPIKANFDHYMIAVEDQSMAGLTLRTIPRRNGVTKIVTHYCHLRREAPMGNFVPEHYLFSNLEKEGFLDTFDDWLKASLKEQPENTCWRGIASKLPRLLPVPR</sequence>
<dbReference type="EMBL" id="CAADFX010000017">
    <property type="protein sequence ID" value="VFK52974.1"/>
    <property type="molecule type" value="Genomic_DNA"/>
</dbReference>
<evidence type="ECO:0000313" key="1">
    <source>
        <dbReference type="EMBL" id="VFK52974.1"/>
    </source>
</evidence>
<dbReference type="AlphaFoldDB" id="A0A451A013"/>
<evidence type="ECO:0000313" key="2">
    <source>
        <dbReference type="EMBL" id="VFK59368.1"/>
    </source>
</evidence>
<protein>
    <submittedName>
        <fullName evidence="2">Uncharacterized protein</fullName>
    </submittedName>
</protein>
<organism evidence="2">
    <name type="scientific">Candidatus Kentrum sp. TUN</name>
    <dbReference type="NCBI Taxonomy" id="2126343"/>
    <lineage>
        <taxon>Bacteria</taxon>
        <taxon>Pseudomonadati</taxon>
        <taxon>Pseudomonadota</taxon>
        <taxon>Gammaproteobacteria</taxon>
        <taxon>Candidatus Kentrum</taxon>
    </lineage>
</organism>
<gene>
    <name evidence="1" type="ORF">BECKTUN1418D_GA0071000_10172</name>
    <name evidence="3" type="ORF">BECKTUN1418E_GA0071001_11704</name>
    <name evidence="2" type="ORF">BECKTUN1418F_GA0071002_11734</name>
</gene>
<accession>A0A451A013</accession>
<evidence type="ECO:0000313" key="3">
    <source>
        <dbReference type="EMBL" id="VFK67944.1"/>
    </source>
</evidence>
<dbReference type="EMBL" id="CAADFY010000173">
    <property type="protein sequence ID" value="VFK59368.1"/>
    <property type="molecule type" value="Genomic_DNA"/>
</dbReference>